<evidence type="ECO:0000256" key="3">
    <source>
        <dbReference type="ARBA" id="ARBA00022448"/>
    </source>
</evidence>
<evidence type="ECO:0000256" key="1">
    <source>
        <dbReference type="ARBA" id="ARBA00004259"/>
    </source>
</evidence>
<evidence type="ECO:0000256" key="5">
    <source>
        <dbReference type="ARBA" id="ARBA00022927"/>
    </source>
</evidence>
<dbReference type="GO" id="GO:0000972">
    <property type="term" value="P:transcription-dependent tethering of RNA polymerase II gene DNA at nuclear periphery"/>
    <property type="evidence" value="ECO:0007669"/>
    <property type="project" value="TreeGrafter"/>
</dbReference>
<protein>
    <recommendedName>
        <fullName evidence="13">Nucleoporin Nup133/Nup155-like C-terminal domain-containing protein</fullName>
    </recommendedName>
</protein>
<accession>A0A8H3IMA3</accession>
<comment type="caution">
    <text evidence="11">The sequence shown here is derived from an EMBL/GenBank/DDBJ whole genome shotgun (WGS) entry which is preliminary data.</text>
</comment>
<keyword evidence="4" id="KW-0509">mRNA transport</keyword>
<keyword evidence="7" id="KW-0539">Nucleus</keyword>
<comment type="subcellular location">
    <subcellularLocation>
        <location evidence="1">Nucleus envelope</location>
    </subcellularLocation>
</comment>
<dbReference type="Proteomes" id="UP000664521">
    <property type="component" value="Unassembled WGS sequence"/>
</dbReference>
<gene>
    <name evidence="11" type="ORF">HETSPECPRED_004261</name>
</gene>
<dbReference type="GO" id="GO:0017056">
    <property type="term" value="F:structural constituent of nuclear pore"/>
    <property type="evidence" value="ECO:0007669"/>
    <property type="project" value="InterPro"/>
</dbReference>
<feature type="compositionally biased region" description="Polar residues" evidence="8">
    <location>
        <begin position="74"/>
        <end position="88"/>
    </location>
</feature>
<name>A0A8H3IMA3_9LECA</name>
<evidence type="ECO:0000313" key="11">
    <source>
        <dbReference type="EMBL" id="CAF9920510.1"/>
    </source>
</evidence>
<dbReference type="GO" id="GO:0031080">
    <property type="term" value="C:nuclear pore outer ring"/>
    <property type="evidence" value="ECO:0007669"/>
    <property type="project" value="TreeGrafter"/>
</dbReference>
<dbReference type="InterPro" id="IPR007187">
    <property type="entry name" value="Nucleoporin_Nup133/Nup155_C"/>
</dbReference>
<keyword evidence="3" id="KW-0813">Transport</keyword>
<keyword evidence="6" id="KW-0811">Translocation</keyword>
<keyword evidence="12" id="KW-1185">Reference proteome</keyword>
<dbReference type="EMBL" id="CAJPDS010000026">
    <property type="protein sequence ID" value="CAF9920510.1"/>
    <property type="molecule type" value="Genomic_DNA"/>
</dbReference>
<dbReference type="InterPro" id="IPR014908">
    <property type="entry name" value="Nucleoporin_Nup133/Nup155_N"/>
</dbReference>
<dbReference type="PANTHER" id="PTHR13405:SF11">
    <property type="entry name" value="NUCLEAR PORE COMPLEX PROTEIN NUP133"/>
    <property type="match status" value="1"/>
</dbReference>
<dbReference type="OrthoDB" id="103454at2759"/>
<feature type="domain" description="Nucleoporin Nup133/Nup155-like C-terminal" evidence="9">
    <location>
        <begin position="693"/>
        <end position="1339"/>
    </location>
</feature>
<organism evidence="11 12">
    <name type="scientific">Heterodermia speciosa</name>
    <dbReference type="NCBI Taxonomy" id="116794"/>
    <lineage>
        <taxon>Eukaryota</taxon>
        <taxon>Fungi</taxon>
        <taxon>Dikarya</taxon>
        <taxon>Ascomycota</taxon>
        <taxon>Pezizomycotina</taxon>
        <taxon>Lecanoromycetes</taxon>
        <taxon>OSLEUM clade</taxon>
        <taxon>Lecanoromycetidae</taxon>
        <taxon>Caliciales</taxon>
        <taxon>Physciaceae</taxon>
        <taxon>Heterodermia</taxon>
    </lineage>
</organism>
<evidence type="ECO:0000259" key="9">
    <source>
        <dbReference type="Pfam" id="PF03177"/>
    </source>
</evidence>
<feature type="domain" description="Nucleoporin Nup133/Nup155-like N-terminal" evidence="10">
    <location>
        <begin position="131"/>
        <end position="581"/>
    </location>
</feature>
<evidence type="ECO:0000256" key="4">
    <source>
        <dbReference type="ARBA" id="ARBA00022816"/>
    </source>
</evidence>
<dbReference type="Gene3D" id="1.25.40.700">
    <property type="match status" value="1"/>
</dbReference>
<dbReference type="GO" id="GO:0006606">
    <property type="term" value="P:protein import into nucleus"/>
    <property type="evidence" value="ECO:0007669"/>
    <property type="project" value="TreeGrafter"/>
</dbReference>
<feature type="region of interest" description="Disordered" evidence="8">
    <location>
        <begin position="73"/>
        <end position="107"/>
    </location>
</feature>
<comment type="similarity">
    <text evidence="2">Belongs to the nucleoporin Nup133 family.</text>
</comment>
<reference evidence="11" key="1">
    <citation type="submission" date="2021-03" db="EMBL/GenBank/DDBJ databases">
        <authorList>
            <person name="Tagirdzhanova G."/>
        </authorList>
    </citation>
    <scope>NUCLEOTIDE SEQUENCE</scope>
</reference>
<evidence type="ECO:0000256" key="2">
    <source>
        <dbReference type="ARBA" id="ARBA00005569"/>
    </source>
</evidence>
<sequence>MFSPEGTVPASLAFRNPKRRQRNPSDDSLGLRHNPKRLRRSGLNADTFDPPPAKTNGHVKHTQHVPYVNGHADVSSQRDAASDTTNPAIRNPGPKKPQRERRASRNEGTVLVSHGIRSAFVLVAINVIVQTKNEFYIVSQLSTTPDRFQVPQSSGNGRAIPFNQSSNKKTETWRAEIYNHLGYALAVTQEYALIWRYTQGSTSAEPLKPLKIKLLHPPTNARQPLPLGILVPTSGEPSLLVVTPASGKITYWESLSSAASADSGRRKQQCVQGVVSGMTSGEVVTSIVEGEPRGFALTLSSGRVAHITIADPQGKQSITTQYLRGDGAQSLGVFGGLKNIFSSASWRRDIAAVRAGFSAHRGHRQLVVATSKGEFQIWDLNWNGTQSLLCEIDGKADLLRSLAEGGDVFQDRHDHQFEVLDFTFSPTDLESKEPIRHAAKGDCQLWVLTALRGRDSSQYNILGLILAAGSLTVNVVHPISCYKSPLSSDTQFRPRILVPEKGFAAFIAFEKSVVLISLVEVEESPSSQLQLEAHTLPDPFQDSIEYNKTKPYRNLACAAETTDAENSSSCVLMVHGFGMIRFLARPMQKNQSAVDRATVTAATKIEQAVFFGNMPQDLLDFSGRPEISFSQDQIERAAEDVSDSILKGVSDYIPREMPSVDAQLRRRAVALGDLIRHLRQRYGTLGRPTKWRLLWDAEKMAAAQKLWRTYQATQNAAPKEDKSHKNFLAEVVETCSEEYKIENQPEKFETDGVRHYFINDIWRLECLLPYTDLTIQLMLDENAEDDEETGLITHGRYISEAIEYQVAALETAFSFREAHLRSYDLTHESMIDGVLLQGYEGLDEPWTSTGHVAARVKNLTERALKFLDDAEESDISEAILAKLAKNCPRQIELFNRTQIEQFRWLRAHSDPGMRATGVALQEQYFDLRKQRFVDLARVGCGDDALRLSQRYEDMDALVELMEIKRNNAQNASALPISEDLSVAPDILLRKCDEEIASFFAKYGNQWADAYFSKNIENNQAGRILKQSPMYQKALTAFLRRKPQYAKLRWINEVAAERNYVAAAESLQQTSKRESKLWNKKIELSMAKLTLLAATQQTPTQDDAVKKVLNQTNRSVAIISIQEDLYRYMEPTLRSAIDADAEAVLAMDKFRAVSAYQHYIGDFMKRNVAHLVDREIIDPEDLIETLIYMDGEAAEYYDVYSDRRFFLALQILRHLNLQKSDPARHQLLEAAIWRRCYIQDDWESINRTEDKDEKQTVAETEGTMLFITAKELFKNDNLHPTTPIPPPTSLLSLGTSLPSLRSSSRYTSFSDNELLRLAADLAHETRALERWIQNGRLEEIYPGVVEAAREKVKVEMETEAKEGRMPLEVLKGGKAEGGT</sequence>
<dbReference type="SUPFAM" id="SSF117289">
    <property type="entry name" value="Nucleoporin domain"/>
    <property type="match status" value="1"/>
</dbReference>
<dbReference type="Pfam" id="PF08801">
    <property type="entry name" value="Nucleoporin_N"/>
    <property type="match status" value="1"/>
</dbReference>
<evidence type="ECO:0000256" key="8">
    <source>
        <dbReference type="SAM" id="MobiDB-lite"/>
    </source>
</evidence>
<evidence type="ECO:0000313" key="12">
    <source>
        <dbReference type="Proteomes" id="UP000664521"/>
    </source>
</evidence>
<dbReference type="InterPro" id="IPR015943">
    <property type="entry name" value="WD40/YVTN_repeat-like_dom_sf"/>
</dbReference>
<evidence type="ECO:0008006" key="13">
    <source>
        <dbReference type="Google" id="ProtNLM"/>
    </source>
</evidence>
<dbReference type="Gene3D" id="1.20.58.1380">
    <property type="match status" value="1"/>
</dbReference>
<evidence type="ECO:0000256" key="6">
    <source>
        <dbReference type="ARBA" id="ARBA00023010"/>
    </source>
</evidence>
<dbReference type="Pfam" id="PF03177">
    <property type="entry name" value="Nucleoporin_C"/>
    <property type="match status" value="1"/>
</dbReference>
<dbReference type="GO" id="GO:0016973">
    <property type="term" value="P:poly(A)+ mRNA export from nucleus"/>
    <property type="evidence" value="ECO:0007669"/>
    <property type="project" value="TreeGrafter"/>
</dbReference>
<evidence type="ECO:0000259" key="10">
    <source>
        <dbReference type="Pfam" id="PF08801"/>
    </source>
</evidence>
<dbReference type="InterPro" id="IPR037624">
    <property type="entry name" value="Nup133-like"/>
</dbReference>
<dbReference type="PANTHER" id="PTHR13405">
    <property type="entry name" value="NUCLEAR PORE COMPLEX PROTEIN NUP133"/>
    <property type="match status" value="1"/>
</dbReference>
<keyword evidence="5" id="KW-0653">Protein transport</keyword>
<dbReference type="Gene3D" id="2.130.10.10">
    <property type="entry name" value="YVTN repeat-like/Quinoprotein amine dehydrogenase"/>
    <property type="match status" value="1"/>
</dbReference>
<evidence type="ECO:0000256" key="7">
    <source>
        <dbReference type="ARBA" id="ARBA00023242"/>
    </source>
</evidence>
<feature type="region of interest" description="Disordered" evidence="8">
    <location>
        <begin position="1"/>
        <end position="59"/>
    </location>
</feature>
<proteinExistence type="inferred from homology"/>